<dbReference type="EMBL" id="CP003837">
    <property type="protein sequence ID" value="AGH46573.1"/>
    <property type="molecule type" value="Genomic_DNA"/>
</dbReference>
<dbReference type="SMART" id="SM00052">
    <property type="entry name" value="EAL"/>
    <property type="match status" value="1"/>
</dbReference>
<evidence type="ECO:0000259" key="3">
    <source>
        <dbReference type="PROSITE" id="PS50883"/>
    </source>
</evidence>
<evidence type="ECO:0000256" key="1">
    <source>
        <dbReference type="SAM" id="Coils"/>
    </source>
</evidence>
<dbReference type="PANTHER" id="PTHR44757">
    <property type="entry name" value="DIGUANYLATE CYCLASE DGCP"/>
    <property type="match status" value="1"/>
</dbReference>
<dbReference type="Pfam" id="PF00990">
    <property type="entry name" value="GGDEF"/>
    <property type="match status" value="1"/>
</dbReference>
<dbReference type="NCBIfam" id="TIGR00254">
    <property type="entry name" value="GGDEF"/>
    <property type="match status" value="1"/>
</dbReference>
<evidence type="ECO:0000256" key="2">
    <source>
        <dbReference type="SAM" id="Phobius"/>
    </source>
</evidence>
<evidence type="ECO:0000313" key="5">
    <source>
        <dbReference type="EMBL" id="AGH46573.1"/>
    </source>
</evidence>
<reference evidence="5 6" key="1">
    <citation type="journal article" date="2013" name="Genome Announc.">
        <title>Complete Genome Sequence of Glaciecola psychrophila Strain 170T.</title>
        <authorList>
            <person name="Yin J."/>
            <person name="Chen J."/>
            <person name="Liu G."/>
            <person name="Yu Y."/>
            <person name="Song L."/>
            <person name="Wang X."/>
            <person name="Qu X."/>
        </authorList>
    </citation>
    <scope>NUCLEOTIDE SEQUENCE [LARGE SCALE GENOMIC DNA]</scope>
    <source>
        <strain evidence="5 6">170</strain>
    </source>
</reference>
<dbReference type="Proteomes" id="UP000011864">
    <property type="component" value="Chromosome"/>
</dbReference>
<dbReference type="CDD" id="cd01948">
    <property type="entry name" value="EAL"/>
    <property type="match status" value="1"/>
</dbReference>
<dbReference type="InterPro" id="IPR035919">
    <property type="entry name" value="EAL_sf"/>
</dbReference>
<feature type="transmembrane region" description="Helical" evidence="2">
    <location>
        <begin position="60"/>
        <end position="78"/>
    </location>
</feature>
<sequence length="681" mass="76076">MLNFLRCFYIKTNTATQKASNLDAAKLLYDNGLLGILVSALASTLMVFWTNGLDTNTHQLIWWLSISSILLLRLLDYAVWKLSSSKLASAGLLGIRRFAAGCIVTAIAWSLYLVIFFNLFTDSELFFAIIIISSFAGGSAFLLSSSRFTAISYPLILLVPISLFGLLSEHENRQILGILGVAFALTMVFSCIKSSRFTLGAIYQKNLNALLIKEMENEKNLVAQANQELELKSKELNQVNINLEDKVKRRTDEIYQLSNIDSLTQLVNRKAFTSSLESLIEQSIVKDNPLALLFIDLNGFKKINDTMGHKVGDSVLVQVTKRISAFSENNRAGRWNGDEFLVALPYSDQDTAMSIAKAIATSITQPMYVHGNELYLSASIGIAMAPAHSLSATELIQLADLTMCEQKKSDNKQPRLFSNDLKEKIIASQIILEGLQHAIERKQFFLCYQPIQSAKDNVSFAFEALLRWNFYEKFIGPDVFIPLAEKSGLIKEIGAWVLNRACMDASYWQFNQQASVSVNVSVIQLMDDGFIRLLDNCLRSSGLAPERLHLEVTESTFIENKAKIRQQLEQIQARNIGVSIDDFGTGYSSLSQLQSLPVNYVKIDKSFVDNIEGKGEAIIRATLFIARELNCKTIAEGVETKEQAIALSAMGVDYLQGYYFAKPMKNEDLIVWQNPITSIFS</sequence>
<feature type="domain" description="GGDEF" evidence="4">
    <location>
        <begin position="288"/>
        <end position="419"/>
    </location>
</feature>
<name>M4RV87_9ALTE</name>
<evidence type="ECO:0000259" key="4">
    <source>
        <dbReference type="PROSITE" id="PS50887"/>
    </source>
</evidence>
<keyword evidence="2" id="KW-0812">Transmembrane</keyword>
<dbReference type="PATRIC" id="fig|1129794.4.peg.4453"/>
<dbReference type="Gene3D" id="3.30.70.270">
    <property type="match status" value="1"/>
</dbReference>
<feature type="transmembrane region" description="Helical" evidence="2">
    <location>
        <begin position="98"/>
        <end position="119"/>
    </location>
</feature>
<feature type="domain" description="EAL" evidence="3">
    <location>
        <begin position="428"/>
        <end position="677"/>
    </location>
</feature>
<organism evidence="5 6">
    <name type="scientific">Paraglaciecola psychrophila 170</name>
    <dbReference type="NCBI Taxonomy" id="1129794"/>
    <lineage>
        <taxon>Bacteria</taxon>
        <taxon>Pseudomonadati</taxon>
        <taxon>Pseudomonadota</taxon>
        <taxon>Gammaproteobacteria</taxon>
        <taxon>Alteromonadales</taxon>
        <taxon>Alteromonadaceae</taxon>
        <taxon>Paraglaciecola</taxon>
    </lineage>
</organism>
<feature type="transmembrane region" description="Helical" evidence="2">
    <location>
        <begin position="125"/>
        <end position="143"/>
    </location>
</feature>
<dbReference type="PANTHER" id="PTHR44757:SF2">
    <property type="entry name" value="BIOFILM ARCHITECTURE MAINTENANCE PROTEIN MBAA"/>
    <property type="match status" value="1"/>
</dbReference>
<dbReference type="InterPro" id="IPR043128">
    <property type="entry name" value="Rev_trsase/Diguanyl_cyclase"/>
</dbReference>
<dbReference type="CDD" id="cd01949">
    <property type="entry name" value="GGDEF"/>
    <property type="match status" value="1"/>
</dbReference>
<dbReference type="SUPFAM" id="SSF141868">
    <property type="entry name" value="EAL domain-like"/>
    <property type="match status" value="1"/>
</dbReference>
<dbReference type="InterPro" id="IPR001633">
    <property type="entry name" value="EAL_dom"/>
</dbReference>
<dbReference type="InterPro" id="IPR052155">
    <property type="entry name" value="Biofilm_reg_signaling"/>
</dbReference>
<dbReference type="InterPro" id="IPR029787">
    <property type="entry name" value="Nucleotide_cyclase"/>
</dbReference>
<gene>
    <name evidence="5" type="ORF">C427_4471</name>
</gene>
<keyword evidence="2" id="KW-1133">Transmembrane helix</keyword>
<dbReference type="SUPFAM" id="SSF55073">
    <property type="entry name" value="Nucleotide cyclase"/>
    <property type="match status" value="1"/>
</dbReference>
<dbReference type="Gene3D" id="3.20.20.450">
    <property type="entry name" value="EAL domain"/>
    <property type="match status" value="1"/>
</dbReference>
<feature type="coiled-coil region" evidence="1">
    <location>
        <begin position="208"/>
        <end position="246"/>
    </location>
</feature>
<dbReference type="KEGG" id="gps:C427_4471"/>
<dbReference type="Pfam" id="PF00563">
    <property type="entry name" value="EAL"/>
    <property type="match status" value="1"/>
</dbReference>
<dbReference type="AlphaFoldDB" id="M4RV87"/>
<proteinExistence type="predicted"/>
<protein>
    <submittedName>
        <fullName evidence="5">Diguanylate cyclase/phosphodiesterase</fullName>
    </submittedName>
</protein>
<dbReference type="PROSITE" id="PS50887">
    <property type="entry name" value="GGDEF"/>
    <property type="match status" value="1"/>
</dbReference>
<feature type="transmembrane region" description="Helical" evidence="2">
    <location>
        <begin position="150"/>
        <end position="168"/>
    </location>
</feature>
<dbReference type="SMART" id="SM00267">
    <property type="entry name" value="GGDEF"/>
    <property type="match status" value="1"/>
</dbReference>
<dbReference type="InterPro" id="IPR000160">
    <property type="entry name" value="GGDEF_dom"/>
</dbReference>
<feature type="transmembrane region" description="Helical" evidence="2">
    <location>
        <begin position="174"/>
        <end position="192"/>
    </location>
</feature>
<keyword evidence="6" id="KW-1185">Reference proteome</keyword>
<dbReference type="STRING" id="1129794.C427_4471"/>
<dbReference type="HOGENOM" id="CLU_000445_70_31_6"/>
<accession>M4RV87</accession>
<evidence type="ECO:0000313" key="6">
    <source>
        <dbReference type="Proteomes" id="UP000011864"/>
    </source>
</evidence>
<feature type="transmembrane region" description="Helical" evidence="2">
    <location>
        <begin position="27"/>
        <end position="48"/>
    </location>
</feature>
<keyword evidence="2" id="KW-0472">Membrane</keyword>
<dbReference type="PROSITE" id="PS50883">
    <property type="entry name" value="EAL"/>
    <property type="match status" value="1"/>
</dbReference>
<keyword evidence="1" id="KW-0175">Coiled coil</keyword>
<dbReference type="eggNOG" id="COG5001">
    <property type="taxonomic scope" value="Bacteria"/>
</dbReference>